<protein>
    <submittedName>
        <fullName evidence="6">Right-handed parallel beta-helix repeat-containing protein</fullName>
    </submittedName>
</protein>
<dbReference type="RefSeq" id="WP_207329667.1">
    <property type="nucleotide sequence ID" value="NZ_JAFMYW010000003.1"/>
</dbReference>
<dbReference type="SUPFAM" id="SSF49785">
    <property type="entry name" value="Galactose-binding domain-like"/>
    <property type="match status" value="1"/>
</dbReference>
<comment type="caution">
    <text evidence="6">The sequence shown here is derived from an EMBL/GenBank/DDBJ whole genome shotgun (WGS) entry which is preliminary data.</text>
</comment>
<dbReference type="SMART" id="SM00710">
    <property type="entry name" value="PbH1"/>
    <property type="match status" value="8"/>
</dbReference>
<dbReference type="InterPro" id="IPR047589">
    <property type="entry name" value="DUF11_rpt"/>
</dbReference>
<dbReference type="InterPro" id="IPR022441">
    <property type="entry name" value="Para_beta_helix_rpt-2"/>
</dbReference>
<evidence type="ECO:0000256" key="2">
    <source>
        <dbReference type="SAM" id="MobiDB-lite"/>
    </source>
</evidence>
<dbReference type="NCBIfam" id="TIGR03804">
    <property type="entry name" value="para_beta_helix"/>
    <property type="match status" value="1"/>
</dbReference>
<feature type="compositionally biased region" description="Polar residues" evidence="2">
    <location>
        <begin position="937"/>
        <end position="951"/>
    </location>
</feature>
<reference evidence="6 7" key="1">
    <citation type="submission" date="2021-03" db="EMBL/GenBank/DDBJ databases">
        <title>Fibrella sp. HMF5405 genome sequencing and assembly.</title>
        <authorList>
            <person name="Kang H."/>
            <person name="Kim H."/>
            <person name="Bae S."/>
            <person name="Joh K."/>
        </authorList>
    </citation>
    <scope>NUCLEOTIDE SEQUENCE [LARGE SCALE GENOMIC DNA]</scope>
    <source>
        <strain evidence="6 7">HMF5405</strain>
    </source>
</reference>
<dbReference type="InterPro" id="IPR011050">
    <property type="entry name" value="Pectin_lyase_fold/virulence"/>
</dbReference>
<dbReference type="InterPro" id="IPR039448">
    <property type="entry name" value="Beta_helix"/>
</dbReference>
<gene>
    <name evidence="6" type="ORF">J2I46_14155</name>
</gene>
<name>A0ABS3JI93_9BACT</name>
<feature type="region of interest" description="Disordered" evidence="2">
    <location>
        <begin position="937"/>
        <end position="962"/>
    </location>
</feature>
<dbReference type="InterPro" id="IPR013783">
    <property type="entry name" value="Ig-like_fold"/>
</dbReference>
<dbReference type="Pfam" id="PF02018">
    <property type="entry name" value="CBM_4_9"/>
    <property type="match status" value="1"/>
</dbReference>
<feature type="region of interest" description="Disordered" evidence="2">
    <location>
        <begin position="1093"/>
        <end position="1123"/>
    </location>
</feature>
<dbReference type="PANTHER" id="PTHR36453:SF1">
    <property type="entry name" value="RIGHT HANDED BETA HELIX DOMAIN-CONTAINING PROTEIN"/>
    <property type="match status" value="1"/>
</dbReference>
<keyword evidence="7" id="KW-1185">Reference proteome</keyword>
<accession>A0ABS3JI93</accession>
<proteinExistence type="predicted"/>
<feature type="domain" description="DUF11" evidence="3">
    <location>
        <begin position="842"/>
        <end position="952"/>
    </location>
</feature>
<dbReference type="PANTHER" id="PTHR36453">
    <property type="entry name" value="SECRETED PROTEIN-RELATED"/>
    <property type="match status" value="1"/>
</dbReference>
<dbReference type="InterPro" id="IPR006626">
    <property type="entry name" value="PbH1"/>
</dbReference>
<dbReference type="InterPro" id="IPR003305">
    <property type="entry name" value="CenC_carb-bd"/>
</dbReference>
<dbReference type="InterPro" id="IPR008979">
    <property type="entry name" value="Galactose-bd-like_sf"/>
</dbReference>
<dbReference type="Pfam" id="PF01345">
    <property type="entry name" value="DUF11"/>
    <property type="match status" value="2"/>
</dbReference>
<organism evidence="6 7">
    <name type="scientific">Fibrella forsythiae</name>
    <dbReference type="NCBI Taxonomy" id="2817061"/>
    <lineage>
        <taxon>Bacteria</taxon>
        <taxon>Pseudomonadati</taxon>
        <taxon>Bacteroidota</taxon>
        <taxon>Cytophagia</taxon>
        <taxon>Cytophagales</taxon>
        <taxon>Spirosomataceae</taxon>
        <taxon>Fibrella</taxon>
    </lineage>
</organism>
<dbReference type="Pfam" id="PF13229">
    <property type="entry name" value="Beta_helix"/>
    <property type="match status" value="1"/>
</dbReference>
<feature type="domain" description="CBM-cenC" evidence="4">
    <location>
        <begin position="642"/>
        <end position="762"/>
    </location>
</feature>
<evidence type="ECO:0000259" key="3">
    <source>
        <dbReference type="Pfam" id="PF01345"/>
    </source>
</evidence>
<evidence type="ECO:0000259" key="5">
    <source>
        <dbReference type="Pfam" id="PF13229"/>
    </source>
</evidence>
<dbReference type="InterPro" id="IPR012334">
    <property type="entry name" value="Pectin_lyas_fold"/>
</dbReference>
<keyword evidence="1" id="KW-0378">Hydrolase</keyword>
<dbReference type="Gene3D" id="2.60.40.10">
    <property type="entry name" value="Immunoglobulins"/>
    <property type="match status" value="2"/>
</dbReference>
<dbReference type="Proteomes" id="UP000664628">
    <property type="component" value="Unassembled WGS sequence"/>
</dbReference>
<dbReference type="InterPro" id="IPR001434">
    <property type="entry name" value="OmcB-like_DUF11"/>
</dbReference>
<dbReference type="EMBL" id="JAFMYW010000003">
    <property type="protein sequence ID" value="MBO0949735.1"/>
    <property type="molecule type" value="Genomic_DNA"/>
</dbReference>
<dbReference type="Gene3D" id="2.160.20.10">
    <property type="entry name" value="Single-stranded right-handed beta-helix, Pectin lyase-like"/>
    <property type="match status" value="2"/>
</dbReference>
<evidence type="ECO:0000256" key="1">
    <source>
        <dbReference type="ARBA" id="ARBA00022801"/>
    </source>
</evidence>
<dbReference type="NCBIfam" id="TIGR01451">
    <property type="entry name" value="B_ant_repeat"/>
    <property type="match status" value="1"/>
</dbReference>
<feature type="domain" description="DUF11" evidence="3">
    <location>
        <begin position="999"/>
        <end position="1103"/>
    </location>
</feature>
<dbReference type="Gene3D" id="2.60.120.260">
    <property type="entry name" value="Galactose-binding domain-like"/>
    <property type="match status" value="1"/>
</dbReference>
<evidence type="ECO:0000313" key="6">
    <source>
        <dbReference type="EMBL" id="MBO0949735.1"/>
    </source>
</evidence>
<sequence length="1123" mass="123295">MFTLPTAEKKKYIYRYRLILIFSFLTILLGFHFPVLAQTTYYVSATGNDANAGTSVSAPFQSLGKVNSLNLNPGDKVLFRRGDTFIGTLLIRYSGSSGLPILFDAYGTGRKPVLSGSVPLTNWTNTGNNIWQAPCSSCGNVVTGVFRDQATLPLGRFPNYDTPNKGYMTIRAHTEKYQIFSQEPLPYDIDWKGGEVVMRPTQWIIDRAVIDAQYGDALNLFNYSNYYPGDGWGYFIQNHPATLDQQGEWYYSAATKSVKLFSSQTNPNSQTITATVQSRNVDLANVSNIKLQNLQLTQALNESVFATNVSSFTITNTDISDSGEDGLIIKGTGSNLLFENNTITDINNNGVYIDAYKNVTFRKNTVRRIGVVPGRGKSGDGQYNGIQSIANDNVLIENNTIDSVGYNGVTFWINTTIRQNKISNYCITKSDGGALYVWNGPKAPMANIHIVSNIIFNGIGAPEGSFRREYSGANGIFLDDCVENVEIRDNTVFDNHQWGIYLHATSRIALTGNTSFNNGSSQFVMYHDAGYCLFRENRVTNNIFFSKAPAQMAAQYESHMDDLPQYGRIDSNYYSRPFNEDALIRGVKNWGEGGNYSLANWQAFSHGHDLHSKGSPITFSQYNNNISGGVNRVTSSFDTDNNAWQLVYSPYGNAEAVFDNSDKLDGGSLRVSFPTPSGQSNSYAQVVKPFGWVNTGKTYVLRFDAIATTDVTVLVYLRQYGAPYQEFDRRYTVTLSPSRKSYELTFTSSGDDPNAVVMFQTDTEGPVFWLDNVRLQEDVPNRNNPDDFIKLYYNPTLKDSTVTLPAGAFRDVTNQRYTNSLILKPFTSVVLLRDTVSVAPADLSLYLYSTKRVVQVNELATMKIRVVNEGDTEAGLAQWTYRLPANSLFIDARGQPLNDNVLTGTVSQLAPRTDTTFTVSVRPTAPGIFRMSAQLTMATSKDPDSSPNTGTADGEDDASSTDIRVTGGATKVFSSPNPHQRVLPDVVSNQPVADATKADLSLGVVVSKRVPTVGELVSFTLVITNAGGQTAADVQIQNVLPEGVEMAGTTAWTASGRIMTATIPSVPAYSTASLSFQVRVLTPGYRTVRAQINASSVADPDSTPGNGFTNGEDDQVQTDLRVL</sequence>
<dbReference type="SUPFAM" id="SSF51126">
    <property type="entry name" value="Pectin lyase-like"/>
    <property type="match status" value="2"/>
</dbReference>
<evidence type="ECO:0000259" key="4">
    <source>
        <dbReference type="Pfam" id="PF02018"/>
    </source>
</evidence>
<feature type="domain" description="Right handed beta helix" evidence="5">
    <location>
        <begin position="283"/>
        <end position="453"/>
    </location>
</feature>
<evidence type="ECO:0000313" key="7">
    <source>
        <dbReference type="Proteomes" id="UP000664628"/>
    </source>
</evidence>